<dbReference type="InterPro" id="IPR025659">
    <property type="entry name" value="Tubby-like_C"/>
</dbReference>
<dbReference type="VEuPathDB" id="VectorBase:CQUJHB007026"/>
<dbReference type="InParanoid" id="B0WET4"/>
<dbReference type="HOGENOM" id="CLU_1186054_0_0_1"/>
<dbReference type="EMBL" id="DS231911">
    <property type="protein sequence ID" value="EDS45847.1"/>
    <property type="molecule type" value="Genomic_DNA"/>
</dbReference>
<sequence length="234" mass="26567">MRNKVAPEEPSKIPQVFLVETVETSQPRSSQRSTSPTCDKSASQSGLEPLLRSRAILYRERRECSCCTSPTYEIIDEQDQVLYEVRELDGFCCCGPNVALATNAYGSMVLHFRMDQYCDGCFLAPYKGISVSDATGRLLGSVEMQFWSLKNRFDVLDSDGRLLFKVTNRTKFCGAQTFYVHDRERKMAGRILQEGMGFCYKIEYFQGLDLTARVTLIAATKFILPVHPINFLNF</sequence>
<evidence type="ECO:0000313" key="6">
    <source>
        <dbReference type="Proteomes" id="UP000002320"/>
    </source>
</evidence>
<dbReference type="Pfam" id="PF03803">
    <property type="entry name" value="Scramblase"/>
    <property type="match status" value="1"/>
</dbReference>
<feature type="region of interest" description="Disordered" evidence="3">
    <location>
        <begin position="1"/>
        <end position="46"/>
    </location>
</feature>
<evidence type="ECO:0000256" key="2">
    <source>
        <dbReference type="RuleBase" id="RU363116"/>
    </source>
</evidence>
<keyword evidence="2" id="KW-0449">Lipoprotein</keyword>
<evidence type="ECO:0000313" key="5">
    <source>
        <dbReference type="EnsemblMetazoa" id="CPIJ005669-PA"/>
    </source>
</evidence>
<comment type="function">
    <text evidence="2">May mediate accelerated ATP-independent bidirectional transbilayer migration of phospholipids upon binding calcium ions that results in a loss of phospholipid asymmetry in the plasma membrane.</text>
</comment>
<keyword evidence="2" id="KW-0106">Calcium</keyword>
<dbReference type="PANTHER" id="PTHR23248">
    <property type="entry name" value="PHOSPHOLIPID SCRAMBLASE-RELATED"/>
    <property type="match status" value="1"/>
</dbReference>
<dbReference type="KEGG" id="cqu:CpipJ_CPIJ005669"/>
<reference evidence="5" key="2">
    <citation type="submission" date="2021-02" db="UniProtKB">
        <authorList>
            <consortium name="EnsemblMetazoa"/>
        </authorList>
    </citation>
    <scope>IDENTIFICATION</scope>
    <source>
        <strain evidence="5">JHB</strain>
    </source>
</reference>
<dbReference type="Proteomes" id="UP000002320">
    <property type="component" value="Unassembled WGS sequence"/>
</dbReference>
<dbReference type="InterPro" id="IPR005552">
    <property type="entry name" value="Scramblase"/>
</dbReference>
<name>B0WET4_CULQU</name>
<protein>
    <recommendedName>
        <fullName evidence="2">Phospholipid scramblase</fullName>
    </recommendedName>
</protein>
<feature type="compositionally biased region" description="Low complexity" evidence="3">
    <location>
        <begin position="24"/>
        <end position="37"/>
    </location>
</feature>
<dbReference type="GO" id="GO:0005886">
    <property type="term" value="C:plasma membrane"/>
    <property type="evidence" value="ECO:0007669"/>
    <property type="project" value="TreeGrafter"/>
</dbReference>
<dbReference type="EnsemblMetazoa" id="CPIJ005669-RA">
    <property type="protein sequence ID" value="CPIJ005669-PA"/>
    <property type="gene ID" value="CPIJ005669"/>
</dbReference>
<gene>
    <name evidence="5" type="primary">6037292</name>
    <name evidence="4" type="ORF">CpipJ_CPIJ005669</name>
</gene>
<dbReference type="GO" id="GO:0017128">
    <property type="term" value="F:phospholipid scramblase activity"/>
    <property type="evidence" value="ECO:0007669"/>
    <property type="project" value="InterPro"/>
</dbReference>
<dbReference type="OrthoDB" id="191150at2759"/>
<comment type="cofactor">
    <cofactor evidence="2">
        <name>Ca(2+)</name>
        <dbReference type="ChEBI" id="CHEBI:29108"/>
    </cofactor>
</comment>
<proteinExistence type="inferred from homology"/>
<evidence type="ECO:0000313" key="4">
    <source>
        <dbReference type="EMBL" id="EDS45847.1"/>
    </source>
</evidence>
<comment type="similarity">
    <text evidence="1 2">Belongs to the phospholipid scramblase family.</text>
</comment>
<dbReference type="SUPFAM" id="SSF54518">
    <property type="entry name" value="Tubby C-terminal domain-like"/>
    <property type="match status" value="1"/>
</dbReference>
<evidence type="ECO:0000256" key="3">
    <source>
        <dbReference type="SAM" id="MobiDB-lite"/>
    </source>
</evidence>
<keyword evidence="6" id="KW-1185">Reference proteome</keyword>
<organism>
    <name type="scientific">Culex quinquefasciatus</name>
    <name type="common">Southern house mosquito</name>
    <name type="synonym">Culex pungens</name>
    <dbReference type="NCBI Taxonomy" id="7176"/>
    <lineage>
        <taxon>Eukaryota</taxon>
        <taxon>Metazoa</taxon>
        <taxon>Ecdysozoa</taxon>
        <taxon>Arthropoda</taxon>
        <taxon>Hexapoda</taxon>
        <taxon>Insecta</taxon>
        <taxon>Pterygota</taxon>
        <taxon>Neoptera</taxon>
        <taxon>Endopterygota</taxon>
        <taxon>Diptera</taxon>
        <taxon>Nematocera</taxon>
        <taxon>Culicoidea</taxon>
        <taxon>Culicidae</taxon>
        <taxon>Culicinae</taxon>
        <taxon>Culicini</taxon>
        <taxon>Culex</taxon>
        <taxon>Culex</taxon>
    </lineage>
</organism>
<keyword evidence="2" id="KW-0564">Palmitate</keyword>
<dbReference type="VEuPathDB" id="VectorBase:CPIJ005669"/>
<feature type="compositionally biased region" description="Basic and acidic residues" evidence="3">
    <location>
        <begin position="1"/>
        <end position="11"/>
    </location>
</feature>
<dbReference type="PANTHER" id="PTHR23248:SF9">
    <property type="entry name" value="PHOSPHOLIPID SCRAMBLASE"/>
    <property type="match status" value="1"/>
</dbReference>
<reference evidence="4" key="1">
    <citation type="submission" date="2007-03" db="EMBL/GenBank/DDBJ databases">
        <title>Annotation of Culex pipiens quinquefasciatus.</title>
        <authorList>
            <consortium name="The Broad Institute Genome Sequencing Platform"/>
            <person name="Atkinson P.W."/>
            <person name="Hemingway J."/>
            <person name="Christensen B.M."/>
            <person name="Higgs S."/>
            <person name="Kodira C."/>
            <person name="Hannick L."/>
            <person name="Megy K."/>
            <person name="O'Leary S."/>
            <person name="Pearson M."/>
            <person name="Haas B.J."/>
            <person name="Mauceli E."/>
            <person name="Wortman J.R."/>
            <person name="Lee N.H."/>
            <person name="Guigo R."/>
            <person name="Stanke M."/>
            <person name="Alvarado L."/>
            <person name="Amedeo P."/>
            <person name="Antoine C.H."/>
            <person name="Arensburger P."/>
            <person name="Bidwell S.L."/>
            <person name="Crawford M."/>
            <person name="Camaro F."/>
            <person name="Devon K."/>
            <person name="Engels R."/>
            <person name="Hammond M."/>
            <person name="Howarth C."/>
            <person name="Koehrsen M."/>
            <person name="Lawson D."/>
            <person name="Montgomery P."/>
            <person name="Nene V."/>
            <person name="Nusbaum C."/>
            <person name="Puiu D."/>
            <person name="Romero-Severson J."/>
            <person name="Severson D.W."/>
            <person name="Shumway M."/>
            <person name="Sisk P."/>
            <person name="Stolte C."/>
            <person name="Zeng Q."/>
            <person name="Eisenstadt E."/>
            <person name="Fraser-Liggett C."/>
            <person name="Strausberg R."/>
            <person name="Galagan J."/>
            <person name="Birren B."/>
            <person name="Collins F.H."/>
        </authorList>
    </citation>
    <scope>NUCLEOTIDE SEQUENCE [LARGE SCALE GENOMIC DNA]</scope>
    <source>
        <strain evidence="4">JHB</strain>
    </source>
</reference>
<accession>B0WET4</accession>
<evidence type="ECO:0000256" key="1">
    <source>
        <dbReference type="ARBA" id="ARBA00005350"/>
    </source>
</evidence>
<dbReference type="AlphaFoldDB" id="B0WET4"/>